<dbReference type="EMBL" id="JAUQSY010000003">
    <property type="protein sequence ID" value="MDO7874284.1"/>
    <property type="molecule type" value="Genomic_DNA"/>
</dbReference>
<protein>
    <submittedName>
        <fullName evidence="2">Uncharacterized protein</fullName>
    </submittedName>
</protein>
<comment type="caution">
    <text evidence="2">The sequence shown here is derived from an EMBL/GenBank/DDBJ whole genome shotgun (WGS) entry which is preliminary data.</text>
</comment>
<dbReference type="RefSeq" id="WP_305005597.1">
    <property type="nucleotide sequence ID" value="NZ_JAUQSY010000003.1"/>
</dbReference>
<organism evidence="2 3">
    <name type="scientific">Hymenobacter aranciens</name>
    <dbReference type="NCBI Taxonomy" id="3063996"/>
    <lineage>
        <taxon>Bacteria</taxon>
        <taxon>Pseudomonadati</taxon>
        <taxon>Bacteroidota</taxon>
        <taxon>Cytophagia</taxon>
        <taxon>Cytophagales</taxon>
        <taxon>Hymenobacteraceae</taxon>
        <taxon>Hymenobacter</taxon>
    </lineage>
</organism>
<keyword evidence="3" id="KW-1185">Reference proteome</keyword>
<evidence type="ECO:0000313" key="3">
    <source>
        <dbReference type="Proteomes" id="UP001176429"/>
    </source>
</evidence>
<gene>
    <name evidence="2" type="ORF">Q5H93_06030</name>
</gene>
<name>A0ABT9B983_9BACT</name>
<accession>A0ABT9B983</accession>
<evidence type="ECO:0000256" key="1">
    <source>
        <dbReference type="SAM" id="MobiDB-lite"/>
    </source>
</evidence>
<proteinExistence type="predicted"/>
<evidence type="ECO:0000313" key="2">
    <source>
        <dbReference type="EMBL" id="MDO7874284.1"/>
    </source>
</evidence>
<sequence>MAFDGSEGTSIDPNTAGDWTRNFRDNSTSGNNAHFFGREILEQLLAEEGAVGIRFYYGLDDNGDRQLLAVAADAEQNDLLENDNIVADESSCCPPYSSSSNLLNS</sequence>
<reference evidence="2" key="1">
    <citation type="submission" date="2023-07" db="EMBL/GenBank/DDBJ databases">
        <authorList>
            <person name="Kim M.K."/>
        </authorList>
    </citation>
    <scope>NUCLEOTIDE SEQUENCE</scope>
    <source>
        <strain evidence="2">ASUV-10-1</strain>
    </source>
</reference>
<feature type="region of interest" description="Disordered" evidence="1">
    <location>
        <begin position="1"/>
        <end position="24"/>
    </location>
</feature>
<dbReference type="Proteomes" id="UP001176429">
    <property type="component" value="Unassembled WGS sequence"/>
</dbReference>